<evidence type="ECO:0000256" key="2">
    <source>
        <dbReference type="ARBA" id="ARBA00022723"/>
    </source>
</evidence>
<dbReference type="EMBL" id="JBEUSY010000251">
    <property type="protein sequence ID" value="KAL1241510.1"/>
    <property type="molecule type" value="Genomic_DNA"/>
</dbReference>
<reference evidence="10 11" key="1">
    <citation type="submission" date="2024-07" db="EMBL/GenBank/DDBJ databases">
        <title>Enhanced genomic and transcriptomic resources for Trichinella pseudospiralis and T. spiralis underpin the discovery of pronounced molecular differences between stages and species.</title>
        <authorList>
            <person name="Pasi K.K."/>
            <person name="La Rosa G."/>
            <person name="Gomez-Morales M.A."/>
            <person name="Tosini F."/>
            <person name="Sumanam S."/>
            <person name="Young N.D."/>
            <person name="Chang B.C."/>
            <person name="Robin G.B."/>
        </authorList>
    </citation>
    <scope>NUCLEOTIDE SEQUENCE [LARGE SCALE GENOMIC DNA]</scope>
    <source>
        <strain evidence="10">ISS534</strain>
    </source>
</reference>
<dbReference type="SMART" id="SM00156">
    <property type="entry name" value="PP2Ac"/>
    <property type="match status" value="1"/>
</dbReference>
<protein>
    <recommendedName>
        <fullName evidence="8">Serine/threonine-protein phosphatase</fullName>
        <ecNumber evidence="8">3.1.3.16</ecNumber>
    </recommendedName>
</protein>
<keyword evidence="2" id="KW-0479">Metal-binding</keyword>
<evidence type="ECO:0000313" key="10">
    <source>
        <dbReference type="EMBL" id="KAL1241510.1"/>
    </source>
</evidence>
<proteinExistence type="inferred from homology"/>
<dbReference type="EC" id="3.1.3.16" evidence="8"/>
<dbReference type="InterPro" id="IPR050341">
    <property type="entry name" value="PP1_catalytic_subunit"/>
</dbReference>
<evidence type="ECO:0000256" key="1">
    <source>
        <dbReference type="ARBA" id="ARBA00001936"/>
    </source>
</evidence>
<dbReference type="Proteomes" id="UP001558632">
    <property type="component" value="Unassembled WGS sequence"/>
</dbReference>
<keyword evidence="5" id="KW-0464">Manganese</keyword>
<evidence type="ECO:0000259" key="9">
    <source>
        <dbReference type="PROSITE" id="PS00125"/>
    </source>
</evidence>
<keyword evidence="4" id="KW-0904">Protein phosphatase</keyword>
<dbReference type="PANTHER" id="PTHR11668:SF300">
    <property type="entry name" value="SERINE_THREONINE-PROTEIN PHOSPHATASE"/>
    <property type="match status" value="1"/>
</dbReference>
<dbReference type="InterPro" id="IPR029052">
    <property type="entry name" value="Metallo-depent_PP-like"/>
</dbReference>
<evidence type="ECO:0000256" key="5">
    <source>
        <dbReference type="ARBA" id="ARBA00023211"/>
    </source>
</evidence>
<accession>A0ABR3KQL9</accession>
<comment type="similarity">
    <text evidence="8">Belongs to the PPP phosphatase family.</text>
</comment>
<comment type="catalytic activity">
    <reaction evidence="7 8">
        <text>O-phospho-L-threonyl-[protein] + H2O = L-threonyl-[protein] + phosphate</text>
        <dbReference type="Rhea" id="RHEA:47004"/>
        <dbReference type="Rhea" id="RHEA-COMP:11060"/>
        <dbReference type="Rhea" id="RHEA-COMP:11605"/>
        <dbReference type="ChEBI" id="CHEBI:15377"/>
        <dbReference type="ChEBI" id="CHEBI:30013"/>
        <dbReference type="ChEBI" id="CHEBI:43474"/>
        <dbReference type="ChEBI" id="CHEBI:61977"/>
        <dbReference type="EC" id="3.1.3.16"/>
    </reaction>
</comment>
<sequence length="496" mass="56382">MIGLSDLSYDNGESQFITKFTLIGGSRQKFCRFVEHISAVVKSSNKFCSDTEIPCLVKPRRLFGSTKQQALFISNEKEWRQFCYLMKKMLCNIQLSEEEISLILEKAQLAFQDEGTLLEFDAPVSICGDIHGQYNDLLRLFGALGWPPEKRYLFLGDYVDRGDNSIEVISMLLLLKILNPHAVYLLRGNHETLAVNSVYGFLEEVRHRYSRDLYIKFNHLFNFLPVAGLISGKIFCMHGGLSKDLETFDQIRSIERPVEIPLQGLLADLLWSDPDRNINGWEISSRNVGYVFGEDVILEFCEKMRIDLIVRAHQVVDPGYEFFADAHLVTIFSAPNYCRQFSNLAGVLQVDGNLCYHMYHMQFIFESAFRTTEQRFTVLTVCKHAQGIRNSNIQYYKWFLDVVIGSMGALRLSSESLFIDCCLTSVVLLIFVPVTIRMNNLLTSADPSKSLLFPFGLVSTEIRDSFSCNVDGLLCIRAALSVVSVLSLISDKFLPA</sequence>
<name>A0ABR3KQL9_TRISP</name>
<dbReference type="SUPFAM" id="SSF56300">
    <property type="entry name" value="Metallo-dependent phosphatases"/>
    <property type="match status" value="1"/>
</dbReference>
<gene>
    <name evidence="10" type="ORF">TSPI_10277</name>
</gene>
<dbReference type="PRINTS" id="PR00114">
    <property type="entry name" value="STPHPHTASE"/>
</dbReference>
<evidence type="ECO:0000256" key="6">
    <source>
        <dbReference type="ARBA" id="ARBA00047761"/>
    </source>
</evidence>
<organism evidence="10 11">
    <name type="scientific">Trichinella spiralis</name>
    <name type="common">Trichina worm</name>
    <dbReference type="NCBI Taxonomy" id="6334"/>
    <lineage>
        <taxon>Eukaryota</taxon>
        <taxon>Metazoa</taxon>
        <taxon>Ecdysozoa</taxon>
        <taxon>Nematoda</taxon>
        <taxon>Enoplea</taxon>
        <taxon>Dorylaimia</taxon>
        <taxon>Trichinellida</taxon>
        <taxon>Trichinellidae</taxon>
        <taxon>Trichinella</taxon>
    </lineage>
</organism>
<dbReference type="Gene3D" id="3.60.21.10">
    <property type="match status" value="1"/>
</dbReference>
<comment type="catalytic activity">
    <reaction evidence="6">
        <text>O-phospho-L-seryl-[protein] + H2O = L-seryl-[protein] + phosphate</text>
        <dbReference type="Rhea" id="RHEA:20629"/>
        <dbReference type="Rhea" id="RHEA-COMP:9863"/>
        <dbReference type="Rhea" id="RHEA-COMP:11604"/>
        <dbReference type="ChEBI" id="CHEBI:15377"/>
        <dbReference type="ChEBI" id="CHEBI:29999"/>
        <dbReference type="ChEBI" id="CHEBI:43474"/>
        <dbReference type="ChEBI" id="CHEBI:83421"/>
        <dbReference type="EC" id="3.1.3.16"/>
    </reaction>
</comment>
<comment type="caution">
    <text evidence="10">The sequence shown here is derived from an EMBL/GenBank/DDBJ whole genome shotgun (WGS) entry which is preliminary data.</text>
</comment>
<dbReference type="InterPro" id="IPR004843">
    <property type="entry name" value="Calcineurin-like_PHP"/>
</dbReference>
<evidence type="ECO:0000256" key="7">
    <source>
        <dbReference type="ARBA" id="ARBA00048336"/>
    </source>
</evidence>
<dbReference type="InterPro" id="IPR006186">
    <property type="entry name" value="Ser/Thr-sp_prot-phosphatase"/>
</dbReference>
<evidence type="ECO:0000256" key="3">
    <source>
        <dbReference type="ARBA" id="ARBA00022801"/>
    </source>
</evidence>
<keyword evidence="11" id="KW-1185">Reference proteome</keyword>
<evidence type="ECO:0000256" key="4">
    <source>
        <dbReference type="ARBA" id="ARBA00022912"/>
    </source>
</evidence>
<comment type="cofactor">
    <cofactor evidence="1">
        <name>Mn(2+)</name>
        <dbReference type="ChEBI" id="CHEBI:29035"/>
    </cofactor>
</comment>
<dbReference type="PANTHER" id="PTHR11668">
    <property type="entry name" value="SERINE/THREONINE PROTEIN PHOSPHATASE"/>
    <property type="match status" value="1"/>
</dbReference>
<evidence type="ECO:0000256" key="8">
    <source>
        <dbReference type="RuleBase" id="RU004273"/>
    </source>
</evidence>
<evidence type="ECO:0000313" key="11">
    <source>
        <dbReference type="Proteomes" id="UP001558632"/>
    </source>
</evidence>
<keyword evidence="3 8" id="KW-0378">Hydrolase</keyword>
<feature type="domain" description="Serine/threonine specific protein phosphatases" evidence="9">
    <location>
        <begin position="186"/>
        <end position="191"/>
    </location>
</feature>
<dbReference type="PROSITE" id="PS00125">
    <property type="entry name" value="SER_THR_PHOSPHATASE"/>
    <property type="match status" value="1"/>
</dbReference>
<dbReference type="Pfam" id="PF00149">
    <property type="entry name" value="Metallophos"/>
    <property type="match status" value="1"/>
</dbReference>